<feature type="chain" id="PRO_5005251012" description="Lipoprotein" evidence="2">
    <location>
        <begin position="32"/>
        <end position="179"/>
    </location>
</feature>
<dbReference type="RefSeq" id="WP_047812116.1">
    <property type="nucleotide sequence ID" value="NZ_LDZY01000029.1"/>
</dbReference>
<feature type="signal peptide" evidence="2">
    <location>
        <begin position="1"/>
        <end position="31"/>
    </location>
</feature>
<dbReference type="STRING" id="476652.DEAC_c43620"/>
<gene>
    <name evidence="3" type="ORF">DEAC_c43620</name>
</gene>
<keyword evidence="2" id="KW-0732">Signal</keyword>
<evidence type="ECO:0000313" key="3">
    <source>
        <dbReference type="EMBL" id="KLU63727.1"/>
    </source>
</evidence>
<accession>A0A0J1FJX0</accession>
<protein>
    <recommendedName>
        <fullName evidence="5">Lipoprotein</fullName>
    </recommendedName>
</protein>
<feature type="region of interest" description="Disordered" evidence="1">
    <location>
        <begin position="26"/>
        <end position="59"/>
    </location>
</feature>
<dbReference type="Proteomes" id="UP000036356">
    <property type="component" value="Unassembled WGS sequence"/>
</dbReference>
<dbReference type="PROSITE" id="PS51257">
    <property type="entry name" value="PROKAR_LIPOPROTEIN"/>
    <property type="match status" value="1"/>
</dbReference>
<comment type="caution">
    <text evidence="3">The sequence shown here is derived from an EMBL/GenBank/DDBJ whole genome shotgun (WGS) entry which is preliminary data.</text>
</comment>
<sequence length="179" mass="19335">MKKNPYLISGALLLLVAIVASGCGSSTSASAPSTPSNAPGQTTTTQTNQQNSQVQHGPMATNPALQTVMEIRRLQSNSQTALTSDQKTKIKPILQNLINTSNPSQDFLQQQADAINALLTDQQKSYLKQPMTNQDRENNQNGSGQQKHSSNGTSGTQNNQKGHSFQPQDIYQQLLNSLN</sequence>
<evidence type="ECO:0000256" key="2">
    <source>
        <dbReference type="SAM" id="SignalP"/>
    </source>
</evidence>
<reference evidence="3 4" key="1">
    <citation type="submission" date="2015-06" db="EMBL/GenBank/DDBJ databases">
        <title>Draft genome of the moderately acidophilic sulfate reducer Candidatus Desulfosporosinus acididurans strain M1.</title>
        <authorList>
            <person name="Poehlein A."/>
            <person name="Petzsch P."/>
            <person name="Johnson B.D."/>
            <person name="Schloemann M."/>
            <person name="Daniel R."/>
            <person name="Muehling M."/>
        </authorList>
    </citation>
    <scope>NUCLEOTIDE SEQUENCE [LARGE SCALE GENOMIC DNA]</scope>
    <source>
        <strain evidence="3 4">M1</strain>
    </source>
</reference>
<name>A0A0J1FJX0_9FIRM</name>
<feature type="region of interest" description="Disordered" evidence="1">
    <location>
        <begin position="133"/>
        <end position="168"/>
    </location>
</feature>
<evidence type="ECO:0008006" key="5">
    <source>
        <dbReference type="Google" id="ProtNLM"/>
    </source>
</evidence>
<keyword evidence="4" id="KW-1185">Reference proteome</keyword>
<feature type="compositionally biased region" description="Low complexity" evidence="1">
    <location>
        <begin position="26"/>
        <end position="53"/>
    </location>
</feature>
<dbReference type="AlphaFoldDB" id="A0A0J1FJX0"/>
<proteinExistence type="predicted"/>
<organism evidence="3 4">
    <name type="scientific">Desulfosporosinus acididurans</name>
    <dbReference type="NCBI Taxonomy" id="476652"/>
    <lineage>
        <taxon>Bacteria</taxon>
        <taxon>Bacillati</taxon>
        <taxon>Bacillota</taxon>
        <taxon>Clostridia</taxon>
        <taxon>Eubacteriales</taxon>
        <taxon>Desulfitobacteriaceae</taxon>
        <taxon>Desulfosporosinus</taxon>
    </lineage>
</organism>
<dbReference type="PATRIC" id="fig|476652.3.peg.4632"/>
<evidence type="ECO:0000313" key="4">
    <source>
        <dbReference type="Proteomes" id="UP000036356"/>
    </source>
</evidence>
<dbReference type="EMBL" id="LDZY01000029">
    <property type="protein sequence ID" value="KLU63727.1"/>
    <property type="molecule type" value="Genomic_DNA"/>
</dbReference>
<evidence type="ECO:0000256" key="1">
    <source>
        <dbReference type="SAM" id="MobiDB-lite"/>
    </source>
</evidence>